<evidence type="ECO:0000313" key="2">
    <source>
        <dbReference type="Proteomes" id="UP000218160"/>
    </source>
</evidence>
<dbReference type="RefSeq" id="WP_161492915.1">
    <property type="nucleotide sequence ID" value="NZ_CP020660.1"/>
</dbReference>
<reference evidence="2" key="1">
    <citation type="submission" date="2017-04" db="EMBL/GenBank/DDBJ databases">
        <title>Genome evolution of the luminous symbionts of deep sea anglerfish.</title>
        <authorList>
            <person name="Hendry T.A."/>
        </authorList>
    </citation>
    <scope>NUCLEOTIDE SEQUENCE [LARGE SCALE GENOMIC DNA]</scope>
</reference>
<name>A0A291B815_9GAMM</name>
<dbReference type="EMBL" id="CP020660">
    <property type="protein sequence ID" value="ATF09142.1"/>
    <property type="molecule type" value="Genomic_DNA"/>
</dbReference>
<dbReference type="Proteomes" id="UP000218160">
    <property type="component" value="Chromosome 1"/>
</dbReference>
<keyword evidence="2" id="KW-1185">Reference proteome</keyword>
<protein>
    <submittedName>
        <fullName evidence="1">Uncharacterized protein</fullName>
    </submittedName>
</protein>
<proteinExistence type="predicted"/>
<dbReference type="AlphaFoldDB" id="A0A291B815"/>
<evidence type="ECO:0000313" key="1">
    <source>
        <dbReference type="EMBL" id="ATF09142.1"/>
    </source>
</evidence>
<gene>
    <name evidence="1" type="ORF">BTN50_0620</name>
</gene>
<accession>A0A291B815</accession>
<sequence length="45" mass="5227">MQTLRSHEIMIFIGHLSERVYLGTCQIIVDIDELFGVKYIVEGMK</sequence>
<organism evidence="1 2">
    <name type="scientific">Candidatus Enterovibrio altilux</name>
    <dbReference type="NCBI Taxonomy" id="1927128"/>
    <lineage>
        <taxon>Bacteria</taxon>
        <taxon>Pseudomonadati</taxon>
        <taxon>Pseudomonadota</taxon>
        <taxon>Gammaproteobacteria</taxon>
        <taxon>Vibrionales</taxon>
        <taxon>Vibrionaceae</taxon>
        <taxon>Enterovibrio</taxon>
    </lineage>
</organism>
<dbReference type="KEGG" id="elux:BTN50_0620"/>